<dbReference type="NCBIfam" id="TIGR03930">
    <property type="entry name" value="WXG100_ESAT6"/>
    <property type="match status" value="1"/>
</dbReference>
<evidence type="ECO:0000313" key="3">
    <source>
        <dbReference type="Proteomes" id="UP000515512"/>
    </source>
</evidence>
<gene>
    <name evidence="2" type="ORF">H0264_06275</name>
</gene>
<dbReference type="InterPro" id="IPR010310">
    <property type="entry name" value="T7SS_ESAT-6-like"/>
</dbReference>
<dbReference type="Pfam" id="PF06013">
    <property type="entry name" value="WXG100"/>
    <property type="match status" value="1"/>
</dbReference>
<evidence type="ECO:0000313" key="2">
    <source>
        <dbReference type="EMBL" id="QLY31909.1"/>
    </source>
</evidence>
<dbReference type="RefSeq" id="WP_181583084.1">
    <property type="nucleotide sequence ID" value="NZ_CP059399.1"/>
</dbReference>
<accession>A0A7D6ZYV0</accession>
<keyword evidence="3" id="KW-1185">Reference proteome</keyword>
<dbReference type="Gene3D" id="1.10.287.1060">
    <property type="entry name" value="ESAT-6-like"/>
    <property type="match status" value="1"/>
</dbReference>
<sequence length="100" mass="10842">MATNDVNRISANFGAVEDGAQQIISQARNIMTQLEDLHKKVTDFVANNWEGDATEAFTQLQTNWNNNVTQLNTTLESAGQLVSTGNADLQAKDTALAGLF</sequence>
<comment type="similarity">
    <text evidence="1">Belongs to the WXG100 family.</text>
</comment>
<reference evidence="2 3" key="1">
    <citation type="submission" date="2020-07" db="EMBL/GenBank/DDBJ databases">
        <authorList>
            <person name="Zhuang K."/>
            <person name="Ran Y."/>
        </authorList>
    </citation>
    <scope>NUCLEOTIDE SEQUENCE [LARGE SCALE GENOMIC DNA]</scope>
    <source>
        <strain evidence="2 3">WCH-YHL-001</strain>
    </source>
</reference>
<dbReference type="KEGG" id="nhu:H0264_06275"/>
<name>A0A7D6ZYV0_9NOCA</name>
<dbReference type="SUPFAM" id="SSF140453">
    <property type="entry name" value="EsxAB dimer-like"/>
    <property type="match status" value="1"/>
</dbReference>
<dbReference type="EMBL" id="CP059399">
    <property type="protein sequence ID" value="QLY31909.1"/>
    <property type="molecule type" value="Genomic_DNA"/>
</dbReference>
<organism evidence="2 3">
    <name type="scientific">Nocardia huaxiensis</name>
    <dbReference type="NCBI Taxonomy" id="2755382"/>
    <lineage>
        <taxon>Bacteria</taxon>
        <taxon>Bacillati</taxon>
        <taxon>Actinomycetota</taxon>
        <taxon>Actinomycetes</taxon>
        <taxon>Mycobacteriales</taxon>
        <taxon>Nocardiaceae</taxon>
        <taxon>Nocardia</taxon>
    </lineage>
</organism>
<protein>
    <recommendedName>
        <fullName evidence="1">ESAT-6-like protein</fullName>
    </recommendedName>
</protein>
<dbReference type="Proteomes" id="UP000515512">
    <property type="component" value="Chromosome"/>
</dbReference>
<proteinExistence type="inferred from homology"/>
<dbReference type="InterPro" id="IPR036689">
    <property type="entry name" value="ESAT-6-like_sf"/>
</dbReference>
<evidence type="ECO:0000256" key="1">
    <source>
        <dbReference type="RuleBase" id="RU362001"/>
    </source>
</evidence>
<dbReference type="AlphaFoldDB" id="A0A7D6ZYV0"/>